<dbReference type="InterPro" id="IPR003284">
    <property type="entry name" value="Sal_SpvB"/>
</dbReference>
<evidence type="ECO:0000313" key="7">
    <source>
        <dbReference type="Proteomes" id="UP000019202"/>
    </source>
</evidence>
<comment type="subcellular location">
    <subcellularLocation>
        <location evidence="1">Secreted</location>
    </subcellularLocation>
</comment>
<organism evidence="6 7">
    <name type="scientific">Xenorhabdus szentirmaii DSM 16338</name>
    <dbReference type="NCBI Taxonomy" id="1427518"/>
    <lineage>
        <taxon>Bacteria</taxon>
        <taxon>Pseudomonadati</taxon>
        <taxon>Pseudomonadota</taxon>
        <taxon>Gammaproteobacteria</taxon>
        <taxon>Enterobacterales</taxon>
        <taxon>Morganellaceae</taxon>
        <taxon>Xenorhabdus</taxon>
    </lineage>
</organism>
<proteinExistence type="predicted"/>
<evidence type="ECO:0000256" key="1">
    <source>
        <dbReference type="ARBA" id="ARBA00004613"/>
    </source>
</evidence>
<dbReference type="PRINTS" id="PR01341">
    <property type="entry name" value="SALSPVBPROT"/>
</dbReference>
<dbReference type="GO" id="GO:0005576">
    <property type="term" value="C:extracellular region"/>
    <property type="evidence" value="ECO:0007669"/>
    <property type="project" value="UniProtKB-SubCell"/>
</dbReference>
<dbReference type="EMBL" id="CBXF010000110">
    <property type="protein sequence ID" value="CDL84590.1"/>
    <property type="molecule type" value="Genomic_DNA"/>
</dbReference>
<dbReference type="Pfam" id="PF12255">
    <property type="entry name" value="TcdB_toxin_midC"/>
    <property type="match status" value="1"/>
</dbReference>
<dbReference type="InterPro" id="IPR022045">
    <property type="entry name" value="TcdB_toxin_mid/N"/>
</dbReference>
<dbReference type="SUPFAM" id="SSF69318">
    <property type="entry name" value="Integrin alpha N-terminal domain"/>
    <property type="match status" value="1"/>
</dbReference>
<dbReference type="InterPro" id="IPR022044">
    <property type="entry name" value="TcdB_toxin_mid/C"/>
</dbReference>
<dbReference type="Pfam" id="PF12256">
    <property type="entry name" value="TcdB_toxin_midN"/>
    <property type="match status" value="1"/>
</dbReference>
<gene>
    <name evidence="6" type="ORF">XSR1_50007</name>
</gene>
<dbReference type="OrthoDB" id="6510336at2"/>
<protein>
    <submittedName>
        <fullName evidence="6">TcYF2</fullName>
    </submittedName>
</protein>
<keyword evidence="2" id="KW-0964">Secreted</keyword>
<reference evidence="6" key="1">
    <citation type="submission" date="2013-11" db="EMBL/GenBank/DDBJ databases">
        <title>Draft genome sequence and annotation of the entomopathogenic bacteria, Xenorhabdus cabanillasi strain JM26 and Xenorhabdus szentirmai strain DSM 16338.</title>
        <authorList>
            <person name="Gualtieri M."/>
            <person name="Ogier J.C."/>
            <person name="Pages S."/>
            <person name="Givaudan A."/>
            <person name="Gaudriault S."/>
        </authorList>
    </citation>
    <scope>NUCLEOTIDE SEQUENCE [LARGE SCALE GENOMIC DNA]</scope>
    <source>
        <strain evidence="6">DSM 16338</strain>
    </source>
</reference>
<dbReference type="Proteomes" id="UP000019202">
    <property type="component" value="Unassembled WGS sequence"/>
</dbReference>
<evidence type="ECO:0000256" key="2">
    <source>
        <dbReference type="ARBA" id="ARBA00022525"/>
    </source>
</evidence>
<name>W1J559_9GAMM</name>
<feature type="domain" description="Insecticide toxin TcdB middle/N-terminal" evidence="5">
    <location>
        <begin position="652"/>
        <end position="806"/>
    </location>
</feature>
<feature type="domain" description="Insecticide toxin TcdB middle/C-terminal" evidence="4">
    <location>
        <begin position="874"/>
        <end position="1013"/>
    </location>
</feature>
<evidence type="ECO:0000259" key="5">
    <source>
        <dbReference type="Pfam" id="PF12256"/>
    </source>
</evidence>
<dbReference type="STRING" id="1427518.XSR1_50007"/>
<dbReference type="RefSeq" id="WP_038240556.1">
    <property type="nucleotide sequence ID" value="NZ_CAWLWS010000110.1"/>
</dbReference>
<evidence type="ECO:0000259" key="4">
    <source>
        <dbReference type="Pfam" id="PF12255"/>
    </source>
</evidence>
<dbReference type="InterPro" id="IPR028994">
    <property type="entry name" value="Integrin_alpha_N"/>
</dbReference>
<evidence type="ECO:0000313" key="6">
    <source>
        <dbReference type="EMBL" id="CDL84590.1"/>
    </source>
</evidence>
<accession>W1J559</accession>
<keyword evidence="3" id="KW-0843">Virulence</keyword>
<comment type="caution">
    <text evidence="6">The sequence shown here is derived from an EMBL/GenBank/DDBJ whole genome shotgun (WGS) entry which is preliminary data.</text>
</comment>
<evidence type="ECO:0000256" key="3">
    <source>
        <dbReference type="ARBA" id="ARBA00023026"/>
    </source>
</evidence>
<keyword evidence="7" id="KW-1185">Reference proteome</keyword>
<dbReference type="GO" id="GO:0005737">
    <property type="term" value="C:cytoplasm"/>
    <property type="evidence" value="ECO:0007669"/>
    <property type="project" value="InterPro"/>
</dbReference>
<sequence>MQNTAPVQIEAPSLPKGGGAITGLKGDVAAAGPDGAATLTLPLPVSDGRGYAPALTLSYHSRAGNGPFGMGWDINPPAIRLRTTHGVPAYDGTDEFTGPDGEVLVPLLATGGTPEIRAGVTTLLETGLNGRYTVHTYRSRTETRFSRLEYWLPESAPDQNFWVLYSPDGQVHLLGRNAQARISNPDSPAQTATWLAESSVSLTGEQIYWQYRAEDDRDCDDAETSAHPTATAQRYLAAVWYGNKKAGRNLPGLAAVPVVDDWLFTLVLDYGERGTALAVAPDWLEPGSGNWPCRQDRFSGWAYGFDLRTRRLCRQVLMYHAVTALAGEDKAGGSPQLVARLWLDYDESPSVTTLKGVRQVAYEPDGTLCALPPLVYGWQGFIPPETVQWQPQEEMGNLNLLQPYQMVDLNGEGLAGILYQDSGAWRYRAPIRQPKAGKNAVTWDTPRSLPAIPILREDGLLTDLNGDGQLEWVVTAHGVHGYYGRTPEREWRHFTPLSALPVEYSHPHAQLADIIGSGFADLVLIGPKSVRLYSGTEEGWHKAQIVMQADGVTLPVPGTDARVLVAFSDMAGSGQQHLVEVRADGVRYWPNIGHGRFSSPVNMPGFSPATELPSERFNPDRLYLADIDGSGTTDLIYACHSHLRIYRNLNGNAFAEPFTVTLPAGVHYDNTCNLQLADIQGLGVASLVLTVPHPQPRHWTCHLSENKPWLLSTMNNHMGSRHMLHYRSSAQFWLDEKAEAVAAGKPIPASYLPFALHTLARTEVVDEITGNRLVSTVRYRHGAWDGREREFRGFGFVEVSDTDTLASRGTADHISMPAISRSWFATGLAEVDDQLQAEYWAGDSAAFDHFTPRFTLGSGETEQTFTPDNATAFWLKRGLKGLLLRSELYGADGSSQASIPYTITENHLQVRLIEPEGTYPVIWPVMAESRTYTYERVSSDPQCSQQVLLSSDEYGNALRQVSINYPRRNQPTENPYPDTLPETLFSSSFDKQQQTLRLTQQQNSWHVLLDTEKGIWLPGLADGTRCDVFNHAASVVPTNGVTIQLLLESAGLLAETHSPVFAGQQRIWYLDNRNEATTAAPASPPLPAFTETAVLDEDIIALLSAHISPEGLRQAGYLQTGYLFQHARETNKTLWVIRQGYATYATAAHFWLLQTWRETLLTGVLTITRDKHDCVITQTEGAAGLKTTTEYDWRFLTPVRVIDANDNVQSITLDALGRIISLRISGTENGVAAGYSDTSLTLPDTAEEMFNLQAPLPVAQCMLYVIDSWQDGKGLPPHVVTLVTDRYDRTAEDRAAQQIRQQIIFSDGFGRVLQTAVRQVAGEAWQRTNEGALVIGSGGKPAVAETTFRWAVSGRAEYDNKGQVIRTYQPYFLDSWKYVSDDSARQDLYADTHYYDPIGREYQVITAKGWLRRTLFTPWFVVSEDENNTLAETSASA</sequence>
<dbReference type="Pfam" id="PF03534">
    <property type="entry name" value="SpvB"/>
    <property type="match status" value="1"/>
</dbReference>